<proteinExistence type="predicted"/>
<reference evidence="1" key="1">
    <citation type="submission" date="2022-03" db="EMBL/GenBank/DDBJ databases">
        <authorList>
            <person name="Sayadi A."/>
        </authorList>
    </citation>
    <scope>NUCLEOTIDE SEQUENCE</scope>
</reference>
<keyword evidence="2" id="KW-1185">Reference proteome</keyword>
<dbReference type="EMBL" id="CAKOFQ010006691">
    <property type="protein sequence ID" value="CAH1961005.1"/>
    <property type="molecule type" value="Genomic_DNA"/>
</dbReference>
<sequence length="90" mass="10531">MSLPAKTTLFACFEVLFDYSQRARCYSSDFDSKDRPLLCLGHFSGDIKDCYWPLKKSKVSFIQKLKCHLGRGRGIEKIKNKKTQRKKTFF</sequence>
<accession>A0A9P0JTD7</accession>
<evidence type="ECO:0000313" key="2">
    <source>
        <dbReference type="Proteomes" id="UP001152888"/>
    </source>
</evidence>
<dbReference type="AlphaFoldDB" id="A0A9P0JTD7"/>
<organism evidence="1 2">
    <name type="scientific">Acanthoscelides obtectus</name>
    <name type="common">Bean weevil</name>
    <name type="synonym">Bruchus obtectus</name>
    <dbReference type="NCBI Taxonomy" id="200917"/>
    <lineage>
        <taxon>Eukaryota</taxon>
        <taxon>Metazoa</taxon>
        <taxon>Ecdysozoa</taxon>
        <taxon>Arthropoda</taxon>
        <taxon>Hexapoda</taxon>
        <taxon>Insecta</taxon>
        <taxon>Pterygota</taxon>
        <taxon>Neoptera</taxon>
        <taxon>Endopterygota</taxon>
        <taxon>Coleoptera</taxon>
        <taxon>Polyphaga</taxon>
        <taxon>Cucujiformia</taxon>
        <taxon>Chrysomeloidea</taxon>
        <taxon>Chrysomelidae</taxon>
        <taxon>Bruchinae</taxon>
        <taxon>Bruchini</taxon>
        <taxon>Acanthoscelides</taxon>
    </lineage>
</organism>
<protein>
    <submittedName>
        <fullName evidence="1">Uncharacterized protein</fullName>
    </submittedName>
</protein>
<dbReference type="Proteomes" id="UP001152888">
    <property type="component" value="Unassembled WGS sequence"/>
</dbReference>
<gene>
    <name evidence="1" type="ORF">ACAOBT_LOCUS3925</name>
</gene>
<evidence type="ECO:0000313" key="1">
    <source>
        <dbReference type="EMBL" id="CAH1961005.1"/>
    </source>
</evidence>
<name>A0A9P0JTD7_ACAOB</name>
<comment type="caution">
    <text evidence="1">The sequence shown here is derived from an EMBL/GenBank/DDBJ whole genome shotgun (WGS) entry which is preliminary data.</text>
</comment>